<proteinExistence type="predicted"/>
<dbReference type="RefSeq" id="WP_106727551.1">
    <property type="nucleotide sequence ID" value="NZ_PXYL01000038.1"/>
</dbReference>
<gene>
    <name evidence="1" type="ORF">C7I85_29465</name>
</gene>
<organism evidence="1 2">
    <name type="scientific">Pseudaminobacter soli</name>
    <name type="common">ex Li et al. 2025</name>
    <dbReference type="NCBI Taxonomy" id="1295366"/>
    <lineage>
        <taxon>Bacteria</taxon>
        <taxon>Pseudomonadati</taxon>
        <taxon>Pseudomonadota</taxon>
        <taxon>Alphaproteobacteria</taxon>
        <taxon>Hyphomicrobiales</taxon>
        <taxon>Phyllobacteriaceae</taxon>
        <taxon>Pseudaminobacter</taxon>
    </lineage>
</organism>
<dbReference type="InterPro" id="IPR027417">
    <property type="entry name" value="P-loop_NTPase"/>
</dbReference>
<sequence length="379" mass="42647">MISDAAIAEMAAIAKAEEIPPGTPLAEFDSIFIEHSSHERTLSEIEAAIKVHGQLIEAPCLQITGVPGIGKSTLCKKVETKYPRVKDGRSFTLSAGVIAKCDHLPVLLVEMPDTPTRIRLMREMLMRIGDPKWASRSNDRLKPALYLYIPALGIHTVVIDDTQRAVDRNGVVMKQEIAFFLQDLHDELGVVIILVGLGRMKFFVEQDLQITRRWDAEIRIEPYKWEGGDEDESSRADFIGILMIFLNKLPLHLSCVLDINTYRERDPEKFLYTCKRFYYASAGVIGLLKKLFLRTIMIAEQRNLKVAKMELIYDAYEKAFGKENPAAGQVNPFGPNWKGALPPRLPDDTLLINPPSKRSKQGTTKAARHAELTHALTVR</sequence>
<protein>
    <recommendedName>
        <fullName evidence="3">AAA+ ATPase domain-containing protein</fullName>
    </recommendedName>
</protein>
<accession>A0A2P7RMJ3</accession>
<dbReference type="OrthoDB" id="14765at2"/>
<dbReference type="SUPFAM" id="SSF52540">
    <property type="entry name" value="P-loop containing nucleoside triphosphate hydrolases"/>
    <property type="match status" value="1"/>
</dbReference>
<dbReference type="AlphaFoldDB" id="A0A2P7RMJ3"/>
<dbReference type="Proteomes" id="UP000240653">
    <property type="component" value="Unassembled WGS sequence"/>
</dbReference>
<dbReference type="Pfam" id="PF05621">
    <property type="entry name" value="TniB"/>
    <property type="match status" value="1"/>
</dbReference>
<dbReference type="Gene3D" id="3.40.50.300">
    <property type="entry name" value="P-loop containing nucleotide triphosphate hydrolases"/>
    <property type="match status" value="1"/>
</dbReference>
<evidence type="ECO:0008006" key="3">
    <source>
        <dbReference type="Google" id="ProtNLM"/>
    </source>
</evidence>
<dbReference type="EMBL" id="PXYL01000038">
    <property type="protein sequence ID" value="PSJ51432.1"/>
    <property type="molecule type" value="Genomic_DNA"/>
</dbReference>
<reference evidence="1 2" key="1">
    <citation type="submission" date="2018-03" db="EMBL/GenBank/DDBJ databases">
        <title>The draft genome of Mesorhizobium soli JCM 19897.</title>
        <authorList>
            <person name="Li L."/>
            <person name="Liu L."/>
            <person name="Liang L."/>
            <person name="Wang T."/>
            <person name="Zhang X."/>
        </authorList>
    </citation>
    <scope>NUCLEOTIDE SEQUENCE [LARGE SCALE GENOMIC DNA]</scope>
    <source>
        <strain evidence="1 2">JCM 19897</strain>
    </source>
</reference>
<name>A0A2P7RMJ3_9HYPH</name>
<comment type="caution">
    <text evidence="1">The sequence shown here is derived from an EMBL/GenBank/DDBJ whole genome shotgun (WGS) entry which is preliminary data.</text>
</comment>
<dbReference type="InterPro" id="IPR008868">
    <property type="entry name" value="TniB"/>
</dbReference>
<keyword evidence="2" id="KW-1185">Reference proteome</keyword>
<evidence type="ECO:0000313" key="1">
    <source>
        <dbReference type="EMBL" id="PSJ51432.1"/>
    </source>
</evidence>
<evidence type="ECO:0000313" key="2">
    <source>
        <dbReference type="Proteomes" id="UP000240653"/>
    </source>
</evidence>